<proteinExistence type="predicted"/>
<comment type="caution">
    <text evidence="2">The sequence shown here is derived from an EMBL/GenBank/DDBJ whole genome shotgun (WGS) entry which is preliminary data.</text>
</comment>
<feature type="region of interest" description="Disordered" evidence="1">
    <location>
        <begin position="31"/>
        <end position="59"/>
    </location>
</feature>
<accession>A0AAV6RGH6</accession>
<gene>
    <name evidence="2" type="ORF">JOB18_011237</name>
</gene>
<organism evidence="2 3">
    <name type="scientific">Solea senegalensis</name>
    <name type="common">Senegalese sole</name>
    <dbReference type="NCBI Taxonomy" id="28829"/>
    <lineage>
        <taxon>Eukaryota</taxon>
        <taxon>Metazoa</taxon>
        <taxon>Chordata</taxon>
        <taxon>Craniata</taxon>
        <taxon>Vertebrata</taxon>
        <taxon>Euteleostomi</taxon>
        <taxon>Actinopterygii</taxon>
        <taxon>Neopterygii</taxon>
        <taxon>Teleostei</taxon>
        <taxon>Neoteleostei</taxon>
        <taxon>Acanthomorphata</taxon>
        <taxon>Carangaria</taxon>
        <taxon>Pleuronectiformes</taxon>
        <taxon>Pleuronectoidei</taxon>
        <taxon>Soleidae</taxon>
        <taxon>Solea</taxon>
    </lineage>
</organism>
<protein>
    <submittedName>
        <fullName evidence="2">Uncharacterized protein</fullName>
    </submittedName>
</protein>
<reference evidence="2 3" key="1">
    <citation type="journal article" date="2021" name="Sci. Rep.">
        <title>Chromosome anchoring in Senegalese sole (Solea senegalensis) reveals sex-associated markers and genome rearrangements in flatfish.</title>
        <authorList>
            <person name="Guerrero-Cozar I."/>
            <person name="Gomez-Garrido J."/>
            <person name="Berbel C."/>
            <person name="Martinez-Blanch J.F."/>
            <person name="Alioto T."/>
            <person name="Claros M.G."/>
            <person name="Gagnaire P.A."/>
            <person name="Manchado M."/>
        </authorList>
    </citation>
    <scope>NUCLEOTIDE SEQUENCE [LARGE SCALE GENOMIC DNA]</scope>
    <source>
        <strain evidence="2">Sse05_10M</strain>
    </source>
</reference>
<evidence type="ECO:0000313" key="2">
    <source>
        <dbReference type="EMBL" id="KAG7504531.1"/>
    </source>
</evidence>
<sequence length="174" mass="19631">MGLNAEEWKVSGSECAGVHVSEVNRGNGGCVTDYSSSVKRRREARPAAHSSPAPSPLSGSVSLSHVMELHVSRSPLINCIQHPGRIHTQRDRVPSKLHTRAIRPLTWPSDCKFNVCTERRGFMYMGFEHSRALYLLKYLEVSAHLLGPIYRRMTVELGNLYFHFSRLCMPKLKV</sequence>
<feature type="compositionally biased region" description="Low complexity" evidence="1">
    <location>
        <begin position="47"/>
        <end position="59"/>
    </location>
</feature>
<evidence type="ECO:0000313" key="3">
    <source>
        <dbReference type="Proteomes" id="UP000693946"/>
    </source>
</evidence>
<dbReference type="Proteomes" id="UP000693946">
    <property type="component" value="Linkage Group LG19"/>
</dbReference>
<dbReference type="EMBL" id="JAGKHQ010000011">
    <property type="protein sequence ID" value="KAG7504531.1"/>
    <property type="molecule type" value="Genomic_DNA"/>
</dbReference>
<name>A0AAV6RGH6_SOLSE</name>
<dbReference type="AlphaFoldDB" id="A0AAV6RGH6"/>
<evidence type="ECO:0000256" key="1">
    <source>
        <dbReference type="SAM" id="MobiDB-lite"/>
    </source>
</evidence>
<keyword evidence="3" id="KW-1185">Reference proteome</keyword>